<protein>
    <submittedName>
        <fullName evidence="1">Uncharacterized protein</fullName>
    </submittedName>
</protein>
<sequence>MDYYLLSRHPIRAPPNLALLPRPPIHHSPYRIFCILVLHLHPPVFRFRFPLSLWVRRYSEQKNILMTFTKRSCLWTGRQMYICTYTYTLHASWTLTYLSLTILTLRW</sequence>
<keyword evidence="2" id="KW-1185">Reference proteome</keyword>
<reference evidence="1" key="2">
    <citation type="journal article" date="2022" name="New Phytol.">
        <title>Evolutionary transition to the ectomycorrhizal habit in the genomes of a hyperdiverse lineage of mushroom-forming fungi.</title>
        <authorList>
            <person name="Looney B."/>
            <person name="Miyauchi S."/>
            <person name="Morin E."/>
            <person name="Drula E."/>
            <person name="Courty P.E."/>
            <person name="Kohler A."/>
            <person name="Kuo A."/>
            <person name="LaButti K."/>
            <person name="Pangilinan J."/>
            <person name="Lipzen A."/>
            <person name="Riley R."/>
            <person name="Andreopoulos W."/>
            <person name="He G."/>
            <person name="Johnson J."/>
            <person name="Nolan M."/>
            <person name="Tritt A."/>
            <person name="Barry K.W."/>
            <person name="Grigoriev I.V."/>
            <person name="Nagy L.G."/>
            <person name="Hibbett D."/>
            <person name="Henrissat B."/>
            <person name="Matheny P.B."/>
            <person name="Labbe J."/>
            <person name="Martin F.M."/>
        </authorList>
    </citation>
    <scope>NUCLEOTIDE SEQUENCE</scope>
    <source>
        <strain evidence="1">HHB10654</strain>
    </source>
</reference>
<proteinExistence type="predicted"/>
<organism evidence="1 2">
    <name type="scientific">Artomyces pyxidatus</name>
    <dbReference type="NCBI Taxonomy" id="48021"/>
    <lineage>
        <taxon>Eukaryota</taxon>
        <taxon>Fungi</taxon>
        <taxon>Dikarya</taxon>
        <taxon>Basidiomycota</taxon>
        <taxon>Agaricomycotina</taxon>
        <taxon>Agaricomycetes</taxon>
        <taxon>Russulales</taxon>
        <taxon>Auriscalpiaceae</taxon>
        <taxon>Artomyces</taxon>
    </lineage>
</organism>
<name>A0ACB8TK06_9AGAM</name>
<evidence type="ECO:0000313" key="1">
    <source>
        <dbReference type="EMBL" id="KAI0068744.1"/>
    </source>
</evidence>
<reference evidence="1" key="1">
    <citation type="submission" date="2021-03" db="EMBL/GenBank/DDBJ databases">
        <authorList>
            <consortium name="DOE Joint Genome Institute"/>
            <person name="Ahrendt S."/>
            <person name="Looney B.P."/>
            <person name="Miyauchi S."/>
            <person name="Morin E."/>
            <person name="Drula E."/>
            <person name="Courty P.E."/>
            <person name="Chicoki N."/>
            <person name="Fauchery L."/>
            <person name="Kohler A."/>
            <person name="Kuo A."/>
            <person name="Labutti K."/>
            <person name="Pangilinan J."/>
            <person name="Lipzen A."/>
            <person name="Riley R."/>
            <person name="Andreopoulos W."/>
            <person name="He G."/>
            <person name="Johnson J."/>
            <person name="Barry K.W."/>
            <person name="Grigoriev I.V."/>
            <person name="Nagy L."/>
            <person name="Hibbett D."/>
            <person name="Henrissat B."/>
            <person name="Matheny P.B."/>
            <person name="Labbe J."/>
            <person name="Martin F."/>
        </authorList>
    </citation>
    <scope>NUCLEOTIDE SEQUENCE</scope>
    <source>
        <strain evidence="1">HHB10654</strain>
    </source>
</reference>
<comment type="caution">
    <text evidence="1">The sequence shown here is derived from an EMBL/GenBank/DDBJ whole genome shotgun (WGS) entry which is preliminary data.</text>
</comment>
<accession>A0ACB8TK06</accession>
<dbReference type="EMBL" id="MU277187">
    <property type="protein sequence ID" value="KAI0068744.1"/>
    <property type="molecule type" value="Genomic_DNA"/>
</dbReference>
<evidence type="ECO:0000313" key="2">
    <source>
        <dbReference type="Proteomes" id="UP000814140"/>
    </source>
</evidence>
<gene>
    <name evidence="1" type="ORF">BV25DRAFT_32540</name>
</gene>
<dbReference type="Proteomes" id="UP000814140">
    <property type="component" value="Unassembled WGS sequence"/>
</dbReference>